<protein>
    <submittedName>
        <fullName evidence="6">SAM-dependent methyltransferase, MidA</fullName>
    </submittedName>
</protein>
<dbReference type="Pfam" id="PF02636">
    <property type="entry name" value="Methyltransf_28"/>
    <property type="match status" value="1"/>
</dbReference>
<proteinExistence type="predicted"/>
<dbReference type="AlphaFoldDB" id="A0A3B0Y430"/>
<dbReference type="GO" id="GO:0032259">
    <property type="term" value="P:methylation"/>
    <property type="evidence" value="ECO:0007669"/>
    <property type="project" value="UniProtKB-KW"/>
</dbReference>
<organism evidence="6">
    <name type="scientific">hydrothermal vent metagenome</name>
    <dbReference type="NCBI Taxonomy" id="652676"/>
    <lineage>
        <taxon>unclassified sequences</taxon>
        <taxon>metagenomes</taxon>
        <taxon>ecological metagenomes</taxon>
    </lineage>
</organism>
<dbReference type="PANTHER" id="PTHR12049:SF7">
    <property type="entry name" value="PROTEIN ARGININE METHYLTRANSFERASE NDUFAF7, MITOCHONDRIAL"/>
    <property type="match status" value="1"/>
</dbReference>
<accession>A0A3B0Y430</accession>
<dbReference type="GO" id="GO:0035243">
    <property type="term" value="F:protein-arginine omega-N symmetric methyltransferase activity"/>
    <property type="evidence" value="ECO:0007669"/>
    <property type="project" value="TreeGrafter"/>
</dbReference>
<dbReference type="Gene3D" id="3.40.50.12710">
    <property type="match status" value="1"/>
</dbReference>
<comment type="subcellular location">
    <subcellularLocation>
        <location evidence="1">Mitochondrion</location>
    </subcellularLocation>
</comment>
<evidence type="ECO:0000313" key="6">
    <source>
        <dbReference type="EMBL" id="VAW75478.1"/>
    </source>
</evidence>
<dbReference type="InterPro" id="IPR038375">
    <property type="entry name" value="NDUFAF7_sf"/>
</dbReference>
<evidence type="ECO:0000256" key="5">
    <source>
        <dbReference type="SAM" id="MobiDB-lite"/>
    </source>
</evidence>
<evidence type="ECO:0000256" key="3">
    <source>
        <dbReference type="ARBA" id="ARBA00022679"/>
    </source>
</evidence>
<dbReference type="PANTHER" id="PTHR12049">
    <property type="entry name" value="PROTEIN ARGININE METHYLTRANSFERASE NDUFAF7, MITOCHONDRIAL"/>
    <property type="match status" value="1"/>
</dbReference>
<dbReference type="GO" id="GO:0005739">
    <property type="term" value="C:mitochondrion"/>
    <property type="evidence" value="ECO:0007669"/>
    <property type="project" value="UniProtKB-SubCell"/>
</dbReference>
<reference evidence="6" key="1">
    <citation type="submission" date="2018-06" db="EMBL/GenBank/DDBJ databases">
        <authorList>
            <person name="Zhirakovskaya E."/>
        </authorList>
    </citation>
    <scope>NUCLEOTIDE SEQUENCE</scope>
</reference>
<feature type="region of interest" description="Disordered" evidence="5">
    <location>
        <begin position="141"/>
        <end position="166"/>
    </location>
</feature>
<keyword evidence="3 6" id="KW-0808">Transferase</keyword>
<dbReference type="EMBL" id="UOFL01000083">
    <property type="protein sequence ID" value="VAW75478.1"/>
    <property type="molecule type" value="Genomic_DNA"/>
</dbReference>
<keyword evidence="2 6" id="KW-0489">Methyltransferase</keyword>
<dbReference type="InterPro" id="IPR003788">
    <property type="entry name" value="NDUFAF7"/>
</dbReference>
<evidence type="ECO:0000256" key="4">
    <source>
        <dbReference type="ARBA" id="ARBA00023128"/>
    </source>
</evidence>
<dbReference type="SUPFAM" id="SSF53335">
    <property type="entry name" value="S-adenosyl-L-methionine-dependent methyltransferases"/>
    <property type="match status" value="2"/>
</dbReference>
<dbReference type="InterPro" id="IPR029063">
    <property type="entry name" value="SAM-dependent_MTases_sf"/>
</dbReference>
<evidence type="ECO:0000256" key="1">
    <source>
        <dbReference type="ARBA" id="ARBA00004173"/>
    </source>
</evidence>
<name>A0A3B0Y430_9ZZZZ</name>
<keyword evidence="4" id="KW-0496">Mitochondrion</keyword>
<gene>
    <name evidence="6" type="ORF">MNBD_GAMMA12-912</name>
</gene>
<evidence type="ECO:0000256" key="2">
    <source>
        <dbReference type="ARBA" id="ARBA00022603"/>
    </source>
</evidence>
<sequence length="468" mass="52782">MSSDQETQWNKFRVMMAEQGLGDLPEPDPAAWQMHSELNNKIAEKIAVTEARAIKFSEYMFSALYEPGLGYYSNGLVKFGADGDFVTAPELSPLFGACIANQIDEIFLDIRKQQQSDQQTQKQYDEQVFDAEQDYKPKQQDIESAQNQNQERDQDQAQEKNNSPSTLTILEFGPGSGALCISILRALAQKNNLPDSYYLLEVSPSLRQTQQENIKSALPTLFHKVQWLDELPQEITGVILANEVLDAMPVEKFQIGDDLEVNTLAVVSNDAQEKFSFKPISADFELKVAIDNLTQSLSEPFSAGYSSELNLWIEPWIKSLAGILKQGVALLIDYGYPRNEYYHPQRTCGTMMCHYRQRAHDNPLLLTGLQDITAYVDFTAVAEAADNYGLQVAGFTNQSSFLIACGLDTLVQLAQDKEPDKEYMQKIQQVKWLTLPSEMGDRFKVMALTQNYDSSLAGFSFTDFMHRL</sequence>